<dbReference type="PANTHER" id="PTHR12242:SF6">
    <property type="entry name" value="PROTEIN ROLLING PROTEIN"/>
    <property type="match status" value="1"/>
</dbReference>
<organism evidence="1 2">
    <name type="scientific">Punica granatum</name>
    <name type="common">Pomegranate</name>
    <dbReference type="NCBI Taxonomy" id="22663"/>
    <lineage>
        <taxon>Eukaryota</taxon>
        <taxon>Viridiplantae</taxon>
        <taxon>Streptophyta</taxon>
        <taxon>Embryophyta</taxon>
        <taxon>Tracheophyta</taxon>
        <taxon>Spermatophyta</taxon>
        <taxon>Magnoliopsida</taxon>
        <taxon>eudicotyledons</taxon>
        <taxon>Gunneridae</taxon>
        <taxon>Pentapetalae</taxon>
        <taxon>rosids</taxon>
        <taxon>malvids</taxon>
        <taxon>Myrtales</taxon>
        <taxon>Lythraceae</taxon>
        <taxon>Punica</taxon>
    </lineage>
</organism>
<comment type="caution">
    <text evidence="1">The sequence shown here is derived from an EMBL/GenBank/DDBJ whole genome shotgun (WGS) entry which is preliminary data.</text>
</comment>
<gene>
    <name evidence="1" type="ORF">CRG98_002863</name>
</gene>
<dbReference type="GeneID" id="116214062"/>
<proteinExistence type="predicted"/>
<reference evidence="1 2" key="1">
    <citation type="submission" date="2017-11" db="EMBL/GenBank/DDBJ databases">
        <title>De-novo sequencing of pomegranate (Punica granatum L.) genome.</title>
        <authorList>
            <person name="Akparov Z."/>
            <person name="Amiraslanov A."/>
            <person name="Hajiyeva S."/>
            <person name="Abbasov M."/>
            <person name="Kaur K."/>
            <person name="Hamwieh A."/>
            <person name="Solovyev V."/>
            <person name="Salamov A."/>
            <person name="Braich B."/>
            <person name="Kosarev P."/>
            <person name="Mahmoud A."/>
            <person name="Hajiyev E."/>
            <person name="Babayeva S."/>
            <person name="Izzatullayeva V."/>
            <person name="Mammadov A."/>
            <person name="Mammadov A."/>
            <person name="Sharifova S."/>
            <person name="Ojaghi J."/>
            <person name="Eynullazada K."/>
            <person name="Bayramov B."/>
            <person name="Abdulazimova A."/>
            <person name="Shahmuradov I."/>
        </authorList>
    </citation>
    <scope>NUCLEOTIDE SEQUENCE [LARGE SCALE GENOMIC DNA]</scope>
    <source>
        <strain evidence="2">cv. AG2017</strain>
        <tissue evidence="1">Leaf</tissue>
    </source>
</reference>
<name>A0A2I0L848_PUNGR</name>
<protein>
    <submittedName>
        <fullName evidence="1">Uncharacterized protein</fullName>
    </submittedName>
</protein>
<sequence length="341" mass="38876">MALVIEWYDFVCFGIVGAAFLGALWVLYRKEGGGTGLGLAEDDEQAALESVLLGKPKNRPKSHVGTDRLWTSCWKGIHPGWLLGTRFISFLVMAGVLSWDIVVNTDNVFIYYTEWTFAVIMVYFGLGTIVSAHGCWLHSTRKSSSENRVGNGFPRRDLEESVPITSNNIQEPETNGTKSRNGYSEEEFLHRAGFWGYLMQVAYQASAGAVVITDTVFWCIIVPFLSIARLRLNWLMGCMHTLNVFFLLLDTGLNNLPFPWFRIAYFMLFSCAYVLFEWVIHASGFSWWPYPFIELNTPWAPLWYFALAVLHIPCYGIYALIEKAKYAILPRLFPHAFVRLN</sequence>
<keyword evidence="2" id="KW-1185">Reference proteome</keyword>
<dbReference type="AlphaFoldDB" id="A0A2I0L848"/>
<evidence type="ECO:0000313" key="2">
    <source>
        <dbReference type="Proteomes" id="UP000233551"/>
    </source>
</evidence>
<dbReference type="PANTHER" id="PTHR12242">
    <property type="entry name" value="OS02G0130600 PROTEIN-RELATED"/>
    <property type="match status" value="1"/>
</dbReference>
<evidence type="ECO:0000313" key="1">
    <source>
        <dbReference type="EMBL" id="PKI76877.1"/>
    </source>
</evidence>
<dbReference type="EMBL" id="PGOL01000108">
    <property type="protein sequence ID" value="PKI76877.1"/>
    <property type="molecule type" value="Genomic_DNA"/>
</dbReference>
<dbReference type="GO" id="GO:0016020">
    <property type="term" value="C:membrane"/>
    <property type="evidence" value="ECO:0007669"/>
    <property type="project" value="TreeGrafter"/>
</dbReference>
<dbReference type="OrthoDB" id="419711at2759"/>
<accession>A0A2I0L848</accession>
<dbReference type="Proteomes" id="UP000233551">
    <property type="component" value="Unassembled WGS sequence"/>
</dbReference>